<keyword evidence="4" id="KW-0238">DNA-binding</keyword>
<name>A0A1I2I1L1_9BACT</name>
<dbReference type="OrthoDB" id="5507391at2"/>
<organism evidence="8 9">
    <name type="scientific">Nannocystis exedens</name>
    <dbReference type="NCBI Taxonomy" id="54"/>
    <lineage>
        <taxon>Bacteria</taxon>
        <taxon>Pseudomonadati</taxon>
        <taxon>Myxococcota</taxon>
        <taxon>Polyangia</taxon>
        <taxon>Nannocystales</taxon>
        <taxon>Nannocystaceae</taxon>
        <taxon>Nannocystis</taxon>
    </lineage>
</organism>
<protein>
    <submittedName>
        <fullName evidence="8">RNA polymerase, sigma subunit, ECF family</fullName>
    </submittedName>
</protein>
<evidence type="ECO:0000256" key="1">
    <source>
        <dbReference type="ARBA" id="ARBA00010641"/>
    </source>
</evidence>
<keyword evidence="5" id="KW-0804">Transcription</keyword>
<dbReference type="Gene3D" id="1.10.1740.10">
    <property type="match status" value="1"/>
</dbReference>
<keyword evidence="2" id="KW-0805">Transcription regulation</keyword>
<evidence type="ECO:0000259" key="7">
    <source>
        <dbReference type="Pfam" id="PF08281"/>
    </source>
</evidence>
<sequence length="203" mass="22841">MADASDSQLLTAWRGGDQAAGEALFARHFASIARFFRNKIHGDIEELIQRTFLGCLEGQQRFSGEGSFRGFLFGIARNVLYNQLRTNHRHGQPLDLDEVSLCELGPTASAVVAKEQEEQLLLDALFRLPLAHQLVIELFYWEELSVAEIAEALGVPVGTAATRLRRARQLLEEQMAMLTSSQAVRERIPFGFETWARNLRAQQ</sequence>
<evidence type="ECO:0000259" key="6">
    <source>
        <dbReference type="Pfam" id="PF04542"/>
    </source>
</evidence>
<dbReference type="SUPFAM" id="SSF88946">
    <property type="entry name" value="Sigma2 domain of RNA polymerase sigma factors"/>
    <property type="match status" value="1"/>
</dbReference>
<dbReference type="Pfam" id="PF08281">
    <property type="entry name" value="Sigma70_r4_2"/>
    <property type="match status" value="1"/>
</dbReference>
<feature type="domain" description="RNA polymerase sigma-70 region 2" evidence="6">
    <location>
        <begin position="28"/>
        <end position="89"/>
    </location>
</feature>
<dbReference type="NCBIfam" id="TIGR02937">
    <property type="entry name" value="sigma70-ECF"/>
    <property type="match status" value="1"/>
</dbReference>
<dbReference type="Gene3D" id="1.10.10.10">
    <property type="entry name" value="Winged helix-like DNA-binding domain superfamily/Winged helix DNA-binding domain"/>
    <property type="match status" value="1"/>
</dbReference>
<comment type="similarity">
    <text evidence="1">Belongs to the sigma-70 factor family. ECF subfamily.</text>
</comment>
<dbReference type="EMBL" id="FOMX01000052">
    <property type="protein sequence ID" value="SFF35540.1"/>
    <property type="molecule type" value="Genomic_DNA"/>
</dbReference>
<dbReference type="InterPro" id="IPR036388">
    <property type="entry name" value="WH-like_DNA-bd_sf"/>
</dbReference>
<dbReference type="InterPro" id="IPR013325">
    <property type="entry name" value="RNA_pol_sigma_r2"/>
</dbReference>
<dbReference type="InterPro" id="IPR013324">
    <property type="entry name" value="RNA_pol_sigma_r3/r4-like"/>
</dbReference>
<keyword evidence="9" id="KW-1185">Reference proteome</keyword>
<evidence type="ECO:0000313" key="9">
    <source>
        <dbReference type="Proteomes" id="UP000199400"/>
    </source>
</evidence>
<feature type="domain" description="RNA polymerase sigma factor 70 region 4 type 2" evidence="7">
    <location>
        <begin position="119"/>
        <end position="171"/>
    </location>
</feature>
<dbReference type="Pfam" id="PF04542">
    <property type="entry name" value="Sigma70_r2"/>
    <property type="match status" value="1"/>
</dbReference>
<evidence type="ECO:0000256" key="4">
    <source>
        <dbReference type="ARBA" id="ARBA00023125"/>
    </source>
</evidence>
<dbReference type="Proteomes" id="UP000199400">
    <property type="component" value="Unassembled WGS sequence"/>
</dbReference>
<gene>
    <name evidence="8" type="ORF">SAMN02745121_08345</name>
</gene>
<dbReference type="InterPro" id="IPR039425">
    <property type="entry name" value="RNA_pol_sigma-70-like"/>
</dbReference>
<dbReference type="RefSeq" id="WP_096331381.1">
    <property type="nucleotide sequence ID" value="NZ_FOMX01000052.1"/>
</dbReference>
<dbReference type="PANTHER" id="PTHR43133">
    <property type="entry name" value="RNA POLYMERASE ECF-TYPE SIGMA FACTO"/>
    <property type="match status" value="1"/>
</dbReference>
<dbReference type="PANTHER" id="PTHR43133:SF8">
    <property type="entry name" value="RNA POLYMERASE SIGMA FACTOR HI_1459-RELATED"/>
    <property type="match status" value="1"/>
</dbReference>
<dbReference type="CDD" id="cd06171">
    <property type="entry name" value="Sigma70_r4"/>
    <property type="match status" value="1"/>
</dbReference>
<dbReference type="InterPro" id="IPR007627">
    <property type="entry name" value="RNA_pol_sigma70_r2"/>
</dbReference>
<dbReference type="SUPFAM" id="SSF88659">
    <property type="entry name" value="Sigma3 and sigma4 domains of RNA polymerase sigma factors"/>
    <property type="match status" value="1"/>
</dbReference>
<proteinExistence type="inferred from homology"/>
<dbReference type="GO" id="GO:0003677">
    <property type="term" value="F:DNA binding"/>
    <property type="evidence" value="ECO:0007669"/>
    <property type="project" value="UniProtKB-KW"/>
</dbReference>
<evidence type="ECO:0000313" key="8">
    <source>
        <dbReference type="EMBL" id="SFF35540.1"/>
    </source>
</evidence>
<dbReference type="AlphaFoldDB" id="A0A1I2I1L1"/>
<dbReference type="STRING" id="54.SAMN02745121_08345"/>
<dbReference type="InterPro" id="IPR014284">
    <property type="entry name" value="RNA_pol_sigma-70_dom"/>
</dbReference>
<keyword evidence="3" id="KW-0731">Sigma factor</keyword>
<evidence type="ECO:0000256" key="2">
    <source>
        <dbReference type="ARBA" id="ARBA00023015"/>
    </source>
</evidence>
<accession>A0A1I2I1L1</accession>
<dbReference type="InterPro" id="IPR013249">
    <property type="entry name" value="RNA_pol_sigma70_r4_t2"/>
</dbReference>
<dbReference type="GO" id="GO:0006352">
    <property type="term" value="P:DNA-templated transcription initiation"/>
    <property type="evidence" value="ECO:0007669"/>
    <property type="project" value="InterPro"/>
</dbReference>
<reference evidence="9" key="1">
    <citation type="submission" date="2016-10" db="EMBL/GenBank/DDBJ databases">
        <authorList>
            <person name="Varghese N."/>
            <person name="Submissions S."/>
        </authorList>
    </citation>
    <scope>NUCLEOTIDE SEQUENCE [LARGE SCALE GENOMIC DNA]</scope>
    <source>
        <strain evidence="9">ATCC 25963</strain>
    </source>
</reference>
<evidence type="ECO:0000256" key="3">
    <source>
        <dbReference type="ARBA" id="ARBA00023082"/>
    </source>
</evidence>
<evidence type="ECO:0000256" key="5">
    <source>
        <dbReference type="ARBA" id="ARBA00023163"/>
    </source>
</evidence>
<dbReference type="GO" id="GO:0016987">
    <property type="term" value="F:sigma factor activity"/>
    <property type="evidence" value="ECO:0007669"/>
    <property type="project" value="UniProtKB-KW"/>
</dbReference>